<gene>
    <name evidence="1" type="ORF">CLUMA_CG016674</name>
</gene>
<organism evidence="1 2">
    <name type="scientific">Clunio marinus</name>
    <dbReference type="NCBI Taxonomy" id="568069"/>
    <lineage>
        <taxon>Eukaryota</taxon>
        <taxon>Metazoa</taxon>
        <taxon>Ecdysozoa</taxon>
        <taxon>Arthropoda</taxon>
        <taxon>Hexapoda</taxon>
        <taxon>Insecta</taxon>
        <taxon>Pterygota</taxon>
        <taxon>Neoptera</taxon>
        <taxon>Endopterygota</taxon>
        <taxon>Diptera</taxon>
        <taxon>Nematocera</taxon>
        <taxon>Chironomoidea</taxon>
        <taxon>Chironomidae</taxon>
        <taxon>Clunio</taxon>
    </lineage>
</organism>
<name>A0A1J1IVE6_9DIPT</name>
<dbReference type="Proteomes" id="UP000183832">
    <property type="component" value="Unassembled WGS sequence"/>
</dbReference>
<accession>A0A1J1IVE6</accession>
<keyword evidence="2" id="KW-1185">Reference proteome</keyword>
<sequence length="103" mass="12144">MKVCWNEHLEVNEASIRVKALLALLPLREKLRVSRMENSNFEVKIWVFSLFTINYNVDMEKNSVECLHDDQQSTDVVLEYCWVHWLHFNALSIGTQGNSNFKE</sequence>
<protein>
    <submittedName>
        <fullName evidence="1">CLUMA_CG016674, isoform A</fullName>
    </submittedName>
</protein>
<evidence type="ECO:0000313" key="1">
    <source>
        <dbReference type="EMBL" id="CRL03682.1"/>
    </source>
</evidence>
<proteinExistence type="predicted"/>
<reference evidence="1 2" key="1">
    <citation type="submission" date="2015-04" db="EMBL/GenBank/DDBJ databases">
        <authorList>
            <person name="Syromyatnikov M.Y."/>
            <person name="Popov V.N."/>
        </authorList>
    </citation>
    <scope>NUCLEOTIDE SEQUENCE [LARGE SCALE GENOMIC DNA]</scope>
</reference>
<dbReference type="EMBL" id="CVRI01000059">
    <property type="protein sequence ID" value="CRL03682.1"/>
    <property type="molecule type" value="Genomic_DNA"/>
</dbReference>
<dbReference type="AlphaFoldDB" id="A0A1J1IVE6"/>
<evidence type="ECO:0000313" key="2">
    <source>
        <dbReference type="Proteomes" id="UP000183832"/>
    </source>
</evidence>